<comment type="similarity">
    <text evidence="4">Belongs to the GbsR family.</text>
</comment>
<keyword evidence="1 4" id="KW-0805">Transcription regulation</keyword>
<dbReference type="Gene3D" id="1.10.10.10">
    <property type="entry name" value="Winged helix-like DNA-binding domain superfamily/Winged helix DNA-binding domain"/>
    <property type="match status" value="1"/>
</dbReference>
<evidence type="ECO:0000259" key="5">
    <source>
        <dbReference type="Pfam" id="PF12802"/>
    </source>
</evidence>
<dbReference type="InterPro" id="IPR026282">
    <property type="entry name" value="MJ1563"/>
</dbReference>
<evidence type="ECO:0000256" key="4">
    <source>
        <dbReference type="PIRNR" id="PIRNR006707"/>
    </source>
</evidence>
<keyword evidence="3 4" id="KW-0804">Transcription</keyword>
<organism evidence="6 7">
    <name type="scientific">Methylorubrum populi</name>
    <dbReference type="NCBI Taxonomy" id="223967"/>
    <lineage>
        <taxon>Bacteria</taxon>
        <taxon>Pseudomonadati</taxon>
        <taxon>Pseudomonadota</taxon>
        <taxon>Alphaproteobacteria</taxon>
        <taxon>Hyphomicrobiales</taxon>
        <taxon>Methylobacteriaceae</taxon>
        <taxon>Methylorubrum</taxon>
    </lineage>
</organism>
<reference evidence="6 7" key="1">
    <citation type="journal article" date="2016" name="Genome Announc.">
        <title>Complete Genome Sequence of Methylobacterium populi P-1M, Isolated from Pink-Pigmented Household Biofilm.</title>
        <authorList>
            <person name="Morohoshi T."/>
            <person name="Ikeda T."/>
        </authorList>
    </citation>
    <scope>NUCLEOTIDE SEQUENCE [LARGE SCALE GENOMIC DNA]</scope>
    <source>
        <strain evidence="6 7">P-1M</strain>
    </source>
</reference>
<name>A0A160PHD8_9HYPH</name>
<evidence type="ECO:0000256" key="3">
    <source>
        <dbReference type="ARBA" id="ARBA00023163"/>
    </source>
</evidence>
<evidence type="ECO:0000256" key="1">
    <source>
        <dbReference type="ARBA" id="ARBA00023015"/>
    </source>
</evidence>
<feature type="domain" description="HTH marR-type" evidence="5">
    <location>
        <begin position="30"/>
        <end position="88"/>
    </location>
</feature>
<accession>A0A160PHD8</accession>
<dbReference type="Pfam" id="PF12802">
    <property type="entry name" value="MarR_2"/>
    <property type="match status" value="1"/>
</dbReference>
<dbReference type="GO" id="GO:0003677">
    <property type="term" value="F:DNA binding"/>
    <property type="evidence" value="ECO:0007669"/>
    <property type="project" value="UniProtKB-UniRule"/>
</dbReference>
<dbReference type="InterPro" id="IPR036390">
    <property type="entry name" value="WH_DNA-bd_sf"/>
</dbReference>
<dbReference type="RefSeq" id="WP_096485835.1">
    <property type="nucleotide sequence ID" value="NZ_AP014809.1"/>
</dbReference>
<keyword evidence="2 4" id="KW-0238">DNA-binding</keyword>
<dbReference type="InterPro" id="IPR000835">
    <property type="entry name" value="HTH_MarR-typ"/>
</dbReference>
<sequence>MTEISDQSQKLAPAVERFILHWGDLGGQWGVNRSVAQIHALLYLSDKPLAAEDIAGTLGIARSNVSNSLKELAAWNLIRRVPVMGERRDFFVAETDLWEMVTRIAAGRKEREIDPALKALRECVAEAEGDPRVGAVASRRLKAMLDFTQTLDGWYAQMLNVPHNTLAKLIRLGGRIVRYLPVKSET</sequence>
<dbReference type="PANTHER" id="PTHR38465:SF1">
    <property type="entry name" value="HTH-TYPE TRANSCRIPTIONAL REGULATOR MJ1563-RELATED"/>
    <property type="match status" value="1"/>
</dbReference>
<dbReference type="InterPro" id="IPR036388">
    <property type="entry name" value="WH-like_DNA-bd_sf"/>
</dbReference>
<gene>
    <name evidence="6" type="ORF">MPPM_3168</name>
</gene>
<dbReference type="Proteomes" id="UP000218288">
    <property type="component" value="Chromosome"/>
</dbReference>
<dbReference type="PANTHER" id="PTHR38465">
    <property type="entry name" value="HTH-TYPE TRANSCRIPTIONAL REGULATOR MJ1563-RELATED"/>
    <property type="match status" value="1"/>
</dbReference>
<proteinExistence type="inferred from homology"/>
<dbReference type="OrthoDB" id="9792628at2"/>
<dbReference type="EMBL" id="AP014809">
    <property type="protein sequence ID" value="BAU91773.1"/>
    <property type="molecule type" value="Genomic_DNA"/>
</dbReference>
<dbReference type="AlphaFoldDB" id="A0A160PHD8"/>
<protein>
    <recommendedName>
        <fullName evidence="4">HTH-type transcriptional regulator</fullName>
    </recommendedName>
</protein>
<dbReference type="SUPFAM" id="SSF46785">
    <property type="entry name" value="Winged helix' DNA-binding domain"/>
    <property type="match status" value="1"/>
</dbReference>
<dbReference type="PIRSF" id="PIRSF006707">
    <property type="entry name" value="MJ1563"/>
    <property type="match status" value="1"/>
</dbReference>
<dbReference type="InterPro" id="IPR052362">
    <property type="entry name" value="HTH-GbsR_regulator"/>
</dbReference>
<evidence type="ECO:0000256" key="2">
    <source>
        <dbReference type="ARBA" id="ARBA00023125"/>
    </source>
</evidence>
<evidence type="ECO:0000313" key="7">
    <source>
        <dbReference type="Proteomes" id="UP000218288"/>
    </source>
</evidence>
<dbReference type="GO" id="GO:0003700">
    <property type="term" value="F:DNA-binding transcription factor activity"/>
    <property type="evidence" value="ECO:0007669"/>
    <property type="project" value="InterPro"/>
</dbReference>
<evidence type="ECO:0000313" key="6">
    <source>
        <dbReference type="EMBL" id="BAU91773.1"/>
    </source>
</evidence>